<dbReference type="RefSeq" id="WP_079467684.1">
    <property type="nucleotide sequence ID" value="NZ_FUZZ01000001.1"/>
</dbReference>
<evidence type="ECO:0000313" key="1">
    <source>
        <dbReference type="EMBL" id="SKC95324.1"/>
    </source>
</evidence>
<sequence>MSKQDGLLQFNGAIENLSFYKTKRGYVVRKRSGVSGARISADPAFQRSRENSMEFGRAGRAGKLLRSAFRYMIRNAADSGITPRLLREFLKVIKADVTSERGYRNVMNGDIKIMEKFEFNTTSGMSTSFYAPLTATIDRAAGEGTIVIPPFYPAREVQSPRGATHVIITCGFSAIDFEEAQYESDEISSEALVLDSHLTEPLTLTASVSPGSPFPLFLAFSVEFVQMVNERPYRLSDGAYNAMKMLVADSLYQ</sequence>
<protein>
    <submittedName>
        <fullName evidence="1">Uncharacterized protein</fullName>
    </submittedName>
</protein>
<reference evidence="1 2" key="1">
    <citation type="submission" date="2017-02" db="EMBL/GenBank/DDBJ databases">
        <authorList>
            <person name="Peterson S.W."/>
        </authorList>
    </citation>
    <scope>NUCLEOTIDE SEQUENCE [LARGE SCALE GENOMIC DNA]</scope>
    <source>
        <strain evidence="1 2">DSM 18108</strain>
    </source>
</reference>
<dbReference type="AlphaFoldDB" id="A0A1T5N4Q5"/>
<evidence type="ECO:0000313" key="2">
    <source>
        <dbReference type="Proteomes" id="UP000190166"/>
    </source>
</evidence>
<proteinExistence type="predicted"/>
<dbReference type="STRING" id="393003.SAMN05660461_0341"/>
<organism evidence="1 2">
    <name type="scientific">Chitinophaga ginsengisegetis</name>
    <dbReference type="NCBI Taxonomy" id="393003"/>
    <lineage>
        <taxon>Bacteria</taxon>
        <taxon>Pseudomonadati</taxon>
        <taxon>Bacteroidota</taxon>
        <taxon>Chitinophagia</taxon>
        <taxon>Chitinophagales</taxon>
        <taxon>Chitinophagaceae</taxon>
        <taxon>Chitinophaga</taxon>
    </lineage>
</organism>
<dbReference type="Proteomes" id="UP000190166">
    <property type="component" value="Unassembled WGS sequence"/>
</dbReference>
<dbReference type="EMBL" id="FUZZ01000001">
    <property type="protein sequence ID" value="SKC95324.1"/>
    <property type="molecule type" value="Genomic_DNA"/>
</dbReference>
<keyword evidence="2" id="KW-1185">Reference proteome</keyword>
<gene>
    <name evidence="1" type="ORF">SAMN05660461_0341</name>
</gene>
<accession>A0A1T5N4Q5</accession>
<name>A0A1T5N4Q5_9BACT</name>